<dbReference type="Pfam" id="PF18765">
    <property type="entry name" value="Polbeta"/>
    <property type="match status" value="1"/>
</dbReference>
<dbReference type="NCBIfam" id="NF047752">
    <property type="entry name" value="MntA_antitoxin"/>
    <property type="match status" value="1"/>
</dbReference>
<name>A0A2H9T6C3_9ZZZZ</name>
<protein>
    <recommendedName>
        <fullName evidence="1">Polymerase beta nucleotidyltransferase domain-containing protein</fullName>
    </recommendedName>
</protein>
<feature type="domain" description="Polymerase beta nucleotidyltransferase" evidence="1">
    <location>
        <begin position="21"/>
        <end position="97"/>
    </location>
</feature>
<dbReference type="InterPro" id="IPR052930">
    <property type="entry name" value="TA_antitoxin_MntA"/>
</dbReference>
<organism evidence="2">
    <name type="scientific">invertebrate metagenome</name>
    <dbReference type="NCBI Taxonomy" id="1711999"/>
    <lineage>
        <taxon>unclassified sequences</taxon>
        <taxon>metagenomes</taxon>
        <taxon>organismal metagenomes</taxon>
    </lineage>
</organism>
<dbReference type="InterPro" id="IPR043519">
    <property type="entry name" value="NT_sf"/>
</dbReference>
<dbReference type="CDD" id="cd05403">
    <property type="entry name" value="NT_KNTase_like"/>
    <property type="match status" value="1"/>
</dbReference>
<evidence type="ECO:0000259" key="1">
    <source>
        <dbReference type="Pfam" id="PF18765"/>
    </source>
</evidence>
<evidence type="ECO:0000313" key="2">
    <source>
        <dbReference type="EMBL" id="PJE78775.1"/>
    </source>
</evidence>
<dbReference type="InterPro" id="IPR041633">
    <property type="entry name" value="Polbeta"/>
</dbReference>
<dbReference type="PANTHER" id="PTHR43852">
    <property type="entry name" value="NUCLEOTIDYLTRANSFERASE"/>
    <property type="match status" value="1"/>
</dbReference>
<gene>
    <name evidence="2" type="ORF">CI610_02281</name>
</gene>
<reference evidence="2" key="1">
    <citation type="journal article" date="2017" name="Appl. Environ. Microbiol.">
        <title>Molecular characterization of an Endozoicomonas-like organism causing infection in king scallop Pecten maximus L.</title>
        <authorList>
            <person name="Cano I."/>
            <person name="van Aerle R."/>
            <person name="Ross S."/>
            <person name="Verner-Jeffreys D.W."/>
            <person name="Paley R.K."/>
            <person name="Rimmer G."/>
            <person name="Ryder D."/>
            <person name="Hooper P."/>
            <person name="Stone D."/>
            <person name="Feist S.W."/>
        </authorList>
    </citation>
    <scope>NUCLEOTIDE SEQUENCE</scope>
</reference>
<dbReference type="EMBL" id="NSIT01000130">
    <property type="protein sequence ID" value="PJE78775.1"/>
    <property type="molecule type" value="Genomic_DNA"/>
</dbReference>
<dbReference type="SUPFAM" id="SSF81301">
    <property type="entry name" value="Nucleotidyltransferase"/>
    <property type="match status" value="1"/>
</dbReference>
<comment type="caution">
    <text evidence="2">The sequence shown here is derived from an EMBL/GenBank/DDBJ whole genome shotgun (WGS) entry which is preliminary data.</text>
</comment>
<sequence length="135" mass="15113">MDDNTEAAIVKQLEAVWGDSLQGVILFGSQAKGNSRPFSDTDLGVLLKEKVSPKEIWDTAQDVAAMLKCDVDLIDLKTASTVLQKEIIAYGRWLSKPDTFACDLFEVHVMSFYQQLQFERSGIIEDIKKRITNDG</sequence>
<dbReference type="AlphaFoldDB" id="A0A2H9T6C3"/>
<accession>A0A2H9T6C3</accession>
<dbReference type="PANTHER" id="PTHR43852:SF2">
    <property type="entry name" value="PROTEIN ADENYLYLTRANSFERASE MNTA"/>
    <property type="match status" value="1"/>
</dbReference>
<proteinExistence type="predicted"/>
<dbReference type="Gene3D" id="3.30.460.10">
    <property type="entry name" value="Beta Polymerase, domain 2"/>
    <property type="match status" value="1"/>
</dbReference>